<dbReference type="Gene3D" id="3.40.50.1820">
    <property type="entry name" value="alpha/beta hydrolase"/>
    <property type="match status" value="1"/>
</dbReference>
<reference evidence="7" key="1">
    <citation type="submission" date="2021-07" db="EMBL/GenBank/DDBJ databases">
        <authorList>
            <person name="Catto M.A."/>
            <person name="Jacobson A."/>
            <person name="Kennedy G."/>
            <person name="Labadie P."/>
            <person name="Hunt B.G."/>
            <person name="Srinivasan R."/>
        </authorList>
    </citation>
    <scope>NUCLEOTIDE SEQUENCE</scope>
    <source>
        <strain evidence="7">PL_HMW_Pooled</strain>
        <tissue evidence="7">Head</tissue>
    </source>
</reference>
<dbReference type="GO" id="GO:0005615">
    <property type="term" value="C:extracellular space"/>
    <property type="evidence" value="ECO:0007669"/>
    <property type="project" value="TreeGrafter"/>
</dbReference>
<dbReference type="InterPro" id="IPR000734">
    <property type="entry name" value="TAG_lipase"/>
</dbReference>
<comment type="similarity">
    <text evidence="2 4">Belongs to the AB hydrolase superfamily. Lipase family.</text>
</comment>
<dbReference type="AlphaFoldDB" id="A0AAE1HJD9"/>
<feature type="signal peptide" evidence="5">
    <location>
        <begin position="1"/>
        <end position="22"/>
    </location>
</feature>
<dbReference type="GO" id="GO:0017171">
    <property type="term" value="F:serine hydrolase activity"/>
    <property type="evidence" value="ECO:0007669"/>
    <property type="project" value="TreeGrafter"/>
</dbReference>
<feature type="domain" description="Lipase" evidence="6">
    <location>
        <begin position="28"/>
        <end position="296"/>
    </location>
</feature>
<organism evidence="7 8">
    <name type="scientific">Frankliniella fusca</name>
    <dbReference type="NCBI Taxonomy" id="407009"/>
    <lineage>
        <taxon>Eukaryota</taxon>
        <taxon>Metazoa</taxon>
        <taxon>Ecdysozoa</taxon>
        <taxon>Arthropoda</taxon>
        <taxon>Hexapoda</taxon>
        <taxon>Insecta</taxon>
        <taxon>Pterygota</taxon>
        <taxon>Neoptera</taxon>
        <taxon>Paraneoptera</taxon>
        <taxon>Thysanoptera</taxon>
        <taxon>Terebrantia</taxon>
        <taxon>Thripoidea</taxon>
        <taxon>Thripidae</taxon>
        <taxon>Frankliniella</taxon>
    </lineage>
</organism>
<dbReference type="GO" id="GO:0016042">
    <property type="term" value="P:lipid catabolic process"/>
    <property type="evidence" value="ECO:0007669"/>
    <property type="project" value="TreeGrafter"/>
</dbReference>
<evidence type="ECO:0000256" key="3">
    <source>
        <dbReference type="ARBA" id="ARBA00022525"/>
    </source>
</evidence>
<dbReference type="InterPro" id="IPR029058">
    <property type="entry name" value="AB_hydrolase_fold"/>
</dbReference>
<evidence type="ECO:0000259" key="6">
    <source>
        <dbReference type="Pfam" id="PF00151"/>
    </source>
</evidence>
<dbReference type="PANTHER" id="PTHR11610">
    <property type="entry name" value="LIPASE"/>
    <property type="match status" value="1"/>
</dbReference>
<dbReference type="GO" id="GO:0016298">
    <property type="term" value="F:lipase activity"/>
    <property type="evidence" value="ECO:0007669"/>
    <property type="project" value="InterPro"/>
</dbReference>
<gene>
    <name evidence="7" type="ORF">KUF71_011920</name>
</gene>
<dbReference type="PANTHER" id="PTHR11610:SF173">
    <property type="entry name" value="LIPASE DOMAIN-CONTAINING PROTEIN-RELATED"/>
    <property type="match status" value="1"/>
</dbReference>
<evidence type="ECO:0000256" key="5">
    <source>
        <dbReference type="SAM" id="SignalP"/>
    </source>
</evidence>
<keyword evidence="3" id="KW-0964">Secreted</keyword>
<accession>A0AAE1HJD9</accession>
<dbReference type="Pfam" id="PF00151">
    <property type="entry name" value="Lipase"/>
    <property type="match status" value="1"/>
</dbReference>
<evidence type="ECO:0000313" key="7">
    <source>
        <dbReference type="EMBL" id="KAK3922451.1"/>
    </source>
</evidence>
<evidence type="ECO:0000256" key="4">
    <source>
        <dbReference type="RuleBase" id="RU004262"/>
    </source>
</evidence>
<dbReference type="CDD" id="cd00707">
    <property type="entry name" value="Pancreat_lipase_like"/>
    <property type="match status" value="1"/>
</dbReference>
<dbReference type="InterPro" id="IPR033906">
    <property type="entry name" value="Lipase_N"/>
</dbReference>
<dbReference type="EMBL" id="JAHWGI010001090">
    <property type="protein sequence ID" value="KAK3922451.1"/>
    <property type="molecule type" value="Genomic_DNA"/>
</dbReference>
<dbReference type="InterPro" id="IPR013818">
    <property type="entry name" value="Lipase"/>
</dbReference>
<evidence type="ECO:0000313" key="8">
    <source>
        <dbReference type="Proteomes" id="UP001219518"/>
    </source>
</evidence>
<protein>
    <submittedName>
        <fullName evidence="7">Pancreatic triacylglycerol lipase</fullName>
    </submittedName>
</protein>
<dbReference type="Proteomes" id="UP001219518">
    <property type="component" value="Unassembled WGS sequence"/>
</dbReference>
<keyword evidence="8" id="KW-1185">Reference proteome</keyword>
<comment type="caution">
    <text evidence="7">The sequence shown here is derived from an EMBL/GenBank/DDBJ whole genome shotgun (WGS) entry which is preliminary data.</text>
</comment>
<dbReference type="PROSITE" id="PS51257">
    <property type="entry name" value="PROKAR_LIPOPROTEIN"/>
    <property type="match status" value="1"/>
</dbReference>
<proteinExistence type="inferred from homology"/>
<reference evidence="7" key="2">
    <citation type="journal article" date="2023" name="BMC Genomics">
        <title>Pest status, molecular evolution, and epigenetic factors derived from the genome assembly of Frankliniella fusca, a thysanopteran phytovirus vector.</title>
        <authorList>
            <person name="Catto M.A."/>
            <person name="Labadie P.E."/>
            <person name="Jacobson A.L."/>
            <person name="Kennedy G.G."/>
            <person name="Srinivasan R."/>
            <person name="Hunt B.G."/>
        </authorList>
    </citation>
    <scope>NUCLEOTIDE SEQUENCE</scope>
    <source>
        <strain evidence="7">PL_HMW_Pooled</strain>
    </source>
</reference>
<name>A0AAE1HJD9_9NEOP</name>
<dbReference type="PRINTS" id="PR00821">
    <property type="entry name" value="TAGLIPASE"/>
</dbReference>
<evidence type="ECO:0000256" key="1">
    <source>
        <dbReference type="ARBA" id="ARBA00004613"/>
    </source>
</evidence>
<feature type="chain" id="PRO_5042013536" evidence="5">
    <location>
        <begin position="23"/>
        <end position="314"/>
    </location>
</feature>
<dbReference type="SUPFAM" id="SSF53474">
    <property type="entry name" value="alpha/beta-Hydrolases"/>
    <property type="match status" value="1"/>
</dbReference>
<sequence length="314" mass="34074">MNARAPLAALLLVIATATLATASSSCYKFYFYNKNNAGEKRGNLIASEFDKQDILDAGYDPALPTKVLIHGFLNDDTSAAVQVLKNAYFEADPSVNVIAFNWDNKMNPIYGMWVLKVAGAGQRLADLVDFMVENELLKLDQLHLVGHSLGAHVAAVAGERLTSGRLARITGLDAAGPLINFFFLDGRLSKDDADLVDVIHTNGGGLGAVHAVGHVDFYPNGGVMQPGCRWDMSGSCSHGRSYQLMAESIVDPKAFQAWKCGDNKDAVHRRCSNSKVYAFMGEKVDFSEEGSYYLETKGGLNGPFSRAIDTYSLF</sequence>
<evidence type="ECO:0000256" key="2">
    <source>
        <dbReference type="ARBA" id="ARBA00010701"/>
    </source>
</evidence>
<comment type="subcellular location">
    <subcellularLocation>
        <location evidence="1">Secreted</location>
    </subcellularLocation>
</comment>
<keyword evidence="5" id="KW-0732">Signal</keyword>